<name>A0AAV0C531_9ASTE</name>
<feature type="compositionally biased region" description="Low complexity" evidence="1">
    <location>
        <begin position="206"/>
        <end position="234"/>
    </location>
</feature>
<evidence type="ECO:0000256" key="1">
    <source>
        <dbReference type="SAM" id="MobiDB-lite"/>
    </source>
</evidence>
<proteinExistence type="predicted"/>
<dbReference type="AlphaFoldDB" id="A0AAV0C531"/>
<feature type="region of interest" description="Disordered" evidence="1">
    <location>
        <begin position="205"/>
        <end position="234"/>
    </location>
</feature>
<gene>
    <name evidence="2" type="ORF">CEPIT_LOCUS2796</name>
</gene>
<evidence type="ECO:0000313" key="3">
    <source>
        <dbReference type="Proteomes" id="UP001152523"/>
    </source>
</evidence>
<dbReference type="EMBL" id="CAMAPF010000015">
    <property type="protein sequence ID" value="CAH9068613.1"/>
    <property type="molecule type" value="Genomic_DNA"/>
</dbReference>
<accession>A0AAV0C531</accession>
<feature type="region of interest" description="Disordered" evidence="1">
    <location>
        <begin position="113"/>
        <end position="184"/>
    </location>
</feature>
<sequence>MGSCSESSDVLEGRWKYSSLGISPTSQAEDKKQLLLAASAAAKAAAVAASNPSSSRSFTDLPCPLPLAEVQGNLNLVNKDQAASHANNTNTNGGAITARTSPSLLSIWENMMRKKSSPNSNPPLNNNQNVHSSTGDIGRSPMFQVGNYSSSSSTSAAPPPTATNFLNLPPPLPQGDYGSRGNIPTLPANASNCSGSINNRYHPLVSNNNSNTATATNNTSYHSLASSSDSHNTTTTNNKCYLPLISSNSTNNNAIYNNTNQYHPLVSSNSNNNTTNTNRYYPLVSSNSDNDKNSFLLPVSNNIVGANPLQGGVAIQPSYAPPNPNAYLTSAATSACNIPTAGQGQDKVLSVNFNNESRRQLEPTSEVSNLASSSWEGILAVATASLTGHAVAPVQQMGQGQQEQALTHHVAAPVQIEQGKQEQALSGHLAAPIQMGQGRQQQQQQHAITGHVSAPVQRGQGQQEQSLTGHVAAPIQMEQGKQEQALTGHVAAPIQMGQGQQQHALTGHVSAPVQRGRGQQEQSLTGHVAAPIQMSQGQQPALTGHVAAPVQTGQGQQEQVQQVTAGVGRNIFPVVGQDGLSVGLQGQVHLETDWLLDPTCNINIEEFLDLQSMN</sequence>
<dbReference type="Proteomes" id="UP001152523">
    <property type="component" value="Unassembled WGS sequence"/>
</dbReference>
<evidence type="ECO:0000313" key="2">
    <source>
        <dbReference type="EMBL" id="CAH9068613.1"/>
    </source>
</evidence>
<comment type="caution">
    <text evidence="2">The sequence shown here is derived from an EMBL/GenBank/DDBJ whole genome shotgun (WGS) entry which is preliminary data.</text>
</comment>
<protein>
    <submittedName>
        <fullName evidence="2">Uncharacterized protein</fullName>
    </submittedName>
</protein>
<keyword evidence="3" id="KW-1185">Reference proteome</keyword>
<reference evidence="2" key="1">
    <citation type="submission" date="2022-07" db="EMBL/GenBank/DDBJ databases">
        <authorList>
            <person name="Macas J."/>
            <person name="Novak P."/>
            <person name="Neumann P."/>
        </authorList>
    </citation>
    <scope>NUCLEOTIDE SEQUENCE</scope>
</reference>
<organism evidence="2 3">
    <name type="scientific">Cuscuta epithymum</name>
    <dbReference type="NCBI Taxonomy" id="186058"/>
    <lineage>
        <taxon>Eukaryota</taxon>
        <taxon>Viridiplantae</taxon>
        <taxon>Streptophyta</taxon>
        <taxon>Embryophyta</taxon>
        <taxon>Tracheophyta</taxon>
        <taxon>Spermatophyta</taxon>
        <taxon>Magnoliopsida</taxon>
        <taxon>eudicotyledons</taxon>
        <taxon>Gunneridae</taxon>
        <taxon>Pentapetalae</taxon>
        <taxon>asterids</taxon>
        <taxon>lamiids</taxon>
        <taxon>Solanales</taxon>
        <taxon>Convolvulaceae</taxon>
        <taxon>Cuscuteae</taxon>
        <taxon>Cuscuta</taxon>
        <taxon>Cuscuta subgen. Cuscuta</taxon>
    </lineage>
</organism>
<dbReference type="Gene3D" id="2.160.20.160">
    <property type="match status" value="1"/>
</dbReference>
<feature type="compositionally biased region" description="Low complexity" evidence="1">
    <location>
        <begin position="117"/>
        <end position="129"/>
    </location>
</feature>